<feature type="signal peptide" evidence="1">
    <location>
        <begin position="1"/>
        <end position="19"/>
    </location>
</feature>
<reference evidence="2 3" key="1">
    <citation type="submission" date="2020-08" db="EMBL/GenBank/DDBJ databases">
        <title>Genome sequence of Thermomonas brevis KACC 16975T.</title>
        <authorList>
            <person name="Hyun D.-W."/>
            <person name="Bae J.-W."/>
        </authorList>
    </citation>
    <scope>NUCLEOTIDE SEQUENCE [LARGE SCALE GENOMIC DNA]</scope>
    <source>
        <strain evidence="2 3">KACC 16975</strain>
    </source>
</reference>
<dbReference type="AlphaFoldDB" id="A0A7G9QQT1"/>
<accession>A0A7G9QQT1</accession>
<dbReference type="Proteomes" id="UP000515977">
    <property type="component" value="Chromosome"/>
</dbReference>
<dbReference type="RefSeq" id="WP_187569474.1">
    <property type="nucleotide sequence ID" value="NZ_CP060711.1"/>
</dbReference>
<dbReference type="KEGG" id="tbv:H9L17_10875"/>
<evidence type="ECO:0000313" key="2">
    <source>
        <dbReference type="EMBL" id="QNN45706.1"/>
    </source>
</evidence>
<protein>
    <recommendedName>
        <fullName evidence="4">Secreted protein</fullName>
    </recommendedName>
</protein>
<feature type="chain" id="PRO_5028845149" description="Secreted protein" evidence="1">
    <location>
        <begin position="20"/>
        <end position="169"/>
    </location>
</feature>
<keyword evidence="1" id="KW-0732">Signal</keyword>
<gene>
    <name evidence="2" type="ORF">H9L17_10875</name>
</gene>
<organism evidence="2 3">
    <name type="scientific">Thermomonas brevis</name>
    <dbReference type="NCBI Taxonomy" id="215691"/>
    <lineage>
        <taxon>Bacteria</taxon>
        <taxon>Pseudomonadati</taxon>
        <taxon>Pseudomonadota</taxon>
        <taxon>Gammaproteobacteria</taxon>
        <taxon>Lysobacterales</taxon>
        <taxon>Lysobacteraceae</taxon>
        <taxon>Thermomonas</taxon>
    </lineage>
</organism>
<dbReference type="EMBL" id="CP060711">
    <property type="protein sequence ID" value="QNN45706.1"/>
    <property type="molecule type" value="Genomic_DNA"/>
</dbReference>
<evidence type="ECO:0000313" key="3">
    <source>
        <dbReference type="Proteomes" id="UP000515977"/>
    </source>
</evidence>
<name>A0A7G9QQT1_9GAMM</name>
<keyword evidence="3" id="KW-1185">Reference proteome</keyword>
<evidence type="ECO:0000256" key="1">
    <source>
        <dbReference type="SAM" id="SignalP"/>
    </source>
</evidence>
<evidence type="ECO:0008006" key="4">
    <source>
        <dbReference type="Google" id="ProtNLM"/>
    </source>
</evidence>
<sequence>MLRLHMFCAGLLVASAAMAADTAPEIQRQPATPQPVGVLHTLRTIPEACARLEGRFTGDAKSPYAFAVVRTGERCQARAKLADAATAKPSTANGWILNDVIRVPAAACAAQLAVVRIWRKPAGSAVPKMDAQGRARVYLKDGLDAAGAGKLGAIPQYAVAMAVEGKGCG</sequence>
<proteinExistence type="predicted"/>